<keyword evidence="8 14" id="KW-1133">Transmembrane helix</keyword>
<evidence type="ECO:0000256" key="4">
    <source>
        <dbReference type="ARBA" id="ARBA00022692"/>
    </source>
</evidence>
<feature type="region of interest" description="Disordered" evidence="13">
    <location>
        <begin position="17"/>
        <end position="38"/>
    </location>
</feature>
<evidence type="ECO:0000256" key="11">
    <source>
        <dbReference type="ARBA" id="ARBA00023014"/>
    </source>
</evidence>
<feature type="transmembrane region" description="Helical" evidence="14">
    <location>
        <begin position="227"/>
        <end position="246"/>
    </location>
</feature>
<dbReference type="InterPro" id="IPR050415">
    <property type="entry name" value="MRET"/>
</dbReference>
<evidence type="ECO:0000259" key="15">
    <source>
        <dbReference type="PROSITE" id="PS51384"/>
    </source>
</evidence>
<evidence type="ECO:0000256" key="10">
    <source>
        <dbReference type="ARBA" id="ARBA00023004"/>
    </source>
</evidence>
<comment type="subcellular location">
    <subcellularLocation>
        <location evidence="2">Membrane</location>
        <topology evidence="2">Multi-pass membrane protein</topology>
    </subcellularLocation>
</comment>
<evidence type="ECO:0000256" key="1">
    <source>
        <dbReference type="ARBA" id="ARBA00001974"/>
    </source>
</evidence>
<protein>
    <submittedName>
        <fullName evidence="16">Ferredoxin reductase family protein</fullName>
    </submittedName>
</protein>
<dbReference type="PANTHER" id="PTHR47354:SF8">
    <property type="entry name" value="1,2-PHENYLACETYL-COA EPOXIDASE, SUBUNIT E"/>
    <property type="match status" value="1"/>
</dbReference>
<evidence type="ECO:0000256" key="2">
    <source>
        <dbReference type="ARBA" id="ARBA00004141"/>
    </source>
</evidence>
<dbReference type="InterPro" id="IPR017938">
    <property type="entry name" value="Riboflavin_synthase-like_b-brl"/>
</dbReference>
<comment type="caution">
    <text evidence="16">The sequence shown here is derived from an EMBL/GenBank/DDBJ whole genome shotgun (WGS) entry which is preliminary data.</text>
</comment>
<dbReference type="RefSeq" id="WP_343885580.1">
    <property type="nucleotide sequence ID" value="NZ_BAAAKI010000008.1"/>
</dbReference>
<evidence type="ECO:0000256" key="13">
    <source>
        <dbReference type="SAM" id="MobiDB-lite"/>
    </source>
</evidence>
<keyword evidence="11" id="KW-0411">Iron-sulfur</keyword>
<keyword evidence="17" id="KW-1185">Reference proteome</keyword>
<gene>
    <name evidence="16" type="ORF">ACFP57_05970</name>
</gene>
<keyword evidence="7" id="KW-0274">FAD</keyword>
<dbReference type="EMBL" id="JBHSUA010000011">
    <property type="protein sequence ID" value="MFC6396532.1"/>
    <property type="molecule type" value="Genomic_DNA"/>
</dbReference>
<evidence type="ECO:0000256" key="3">
    <source>
        <dbReference type="ARBA" id="ARBA00022630"/>
    </source>
</evidence>
<dbReference type="InterPro" id="IPR017927">
    <property type="entry name" value="FAD-bd_FR_type"/>
</dbReference>
<dbReference type="Pfam" id="PF01794">
    <property type="entry name" value="Ferric_reduct"/>
    <property type="match status" value="1"/>
</dbReference>
<dbReference type="PANTHER" id="PTHR47354">
    <property type="entry name" value="NADH OXIDOREDUCTASE HCR"/>
    <property type="match status" value="1"/>
</dbReference>
<evidence type="ECO:0000256" key="9">
    <source>
        <dbReference type="ARBA" id="ARBA00023002"/>
    </source>
</evidence>
<organism evidence="16 17">
    <name type="scientific">Luteococcus sanguinis</name>
    <dbReference type="NCBI Taxonomy" id="174038"/>
    <lineage>
        <taxon>Bacteria</taxon>
        <taxon>Bacillati</taxon>
        <taxon>Actinomycetota</taxon>
        <taxon>Actinomycetes</taxon>
        <taxon>Propionibacteriales</taxon>
        <taxon>Propionibacteriaceae</taxon>
        <taxon>Luteococcus</taxon>
    </lineage>
</organism>
<dbReference type="SUPFAM" id="SSF52343">
    <property type="entry name" value="Ferredoxin reductase-like, C-terminal NADP-linked domain"/>
    <property type="match status" value="1"/>
</dbReference>
<evidence type="ECO:0000256" key="14">
    <source>
        <dbReference type="SAM" id="Phobius"/>
    </source>
</evidence>
<feature type="transmembrane region" description="Helical" evidence="14">
    <location>
        <begin position="197"/>
        <end position="215"/>
    </location>
</feature>
<feature type="transmembrane region" description="Helical" evidence="14">
    <location>
        <begin position="164"/>
        <end position="185"/>
    </location>
</feature>
<dbReference type="InterPro" id="IPR039261">
    <property type="entry name" value="FNR_nucleotide-bd"/>
</dbReference>
<evidence type="ECO:0000256" key="7">
    <source>
        <dbReference type="ARBA" id="ARBA00022827"/>
    </source>
</evidence>
<keyword evidence="6" id="KW-0479">Metal-binding</keyword>
<keyword evidence="12 14" id="KW-0472">Membrane</keyword>
<dbReference type="Gene3D" id="3.40.50.80">
    <property type="entry name" value="Nucleotide-binding domain of ferredoxin-NADP reductase (FNR) module"/>
    <property type="match status" value="1"/>
</dbReference>
<feature type="transmembrane region" description="Helical" evidence="14">
    <location>
        <begin position="85"/>
        <end position="103"/>
    </location>
</feature>
<evidence type="ECO:0000313" key="17">
    <source>
        <dbReference type="Proteomes" id="UP001596266"/>
    </source>
</evidence>
<proteinExistence type="predicted"/>
<evidence type="ECO:0000256" key="5">
    <source>
        <dbReference type="ARBA" id="ARBA00022714"/>
    </source>
</evidence>
<evidence type="ECO:0000256" key="8">
    <source>
        <dbReference type="ARBA" id="ARBA00022989"/>
    </source>
</evidence>
<keyword evidence="3" id="KW-0285">Flavoprotein</keyword>
<keyword evidence="9" id="KW-0560">Oxidoreductase</keyword>
<comment type="cofactor">
    <cofactor evidence="1">
        <name>FAD</name>
        <dbReference type="ChEBI" id="CHEBI:57692"/>
    </cofactor>
</comment>
<dbReference type="Gene3D" id="2.40.30.10">
    <property type="entry name" value="Translation factors"/>
    <property type="match status" value="1"/>
</dbReference>
<feature type="transmembrane region" description="Helical" evidence="14">
    <location>
        <begin position="48"/>
        <end position="65"/>
    </location>
</feature>
<feature type="transmembrane region" description="Helical" evidence="14">
    <location>
        <begin position="124"/>
        <end position="144"/>
    </location>
</feature>
<name>A0ABW1WZX5_9ACTN</name>
<dbReference type="PROSITE" id="PS51384">
    <property type="entry name" value="FAD_FR"/>
    <property type="match status" value="1"/>
</dbReference>
<evidence type="ECO:0000256" key="12">
    <source>
        <dbReference type="ARBA" id="ARBA00023136"/>
    </source>
</evidence>
<keyword evidence="5" id="KW-0001">2Fe-2S</keyword>
<keyword evidence="10" id="KW-0408">Iron</keyword>
<sequence length="482" mass="52326">MSTELAARNAMGTTTVPLRERAVEQRSGGAPRDPYRSRRTEQAIRNRVIEAVAIASVVMLALLYFADRGLTGWGSLKDALKSVGILLGLVSADLLCLMVLLAARIPFIDRAMGHDRAIAKHGGLGVWAVGAVLAHGVLTTLSYAMSQQVGVITEFTRLWTWPDYALAVVSFGLLVLVGLTSALLSVKKHLPHQLWHAIHLSTYVAIGLSIPHQFTMDKLFDAPWAKAYWIGLYAVTGSALLVYRVIVPITRSLRHSLVVSEVRQESHDVATITMAGQYLGTLDVAAGQFFNWRFWTPGLALEQHPFSISAAPNGTSLRITVRNAGAGTARIMQVKPGTRVSFEGPYGVFTDAARTQEAIVLAGSGVGITPIRAVVEATQTIPGRSLVLLRASHAEELYHLDEFRTICRQRGIQLVTLVGNRSGDGAWTTSDHPNLKLVQLAPWIADADVYVCGPDAWSKALVTEAEAYGVHPSQVHRESFAM</sequence>
<accession>A0ABW1WZX5</accession>
<dbReference type="InterPro" id="IPR013130">
    <property type="entry name" value="Fe3_Rdtase_TM_dom"/>
</dbReference>
<feature type="domain" description="FAD-binding FR-type" evidence="15">
    <location>
        <begin position="252"/>
        <end position="352"/>
    </location>
</feature>
<dbReference type="Proteomes" id="UP001596266">
    <property type="component" value="Unassembled WGS sequence"/>
</dbReference>
<evidence type="ECO:0000256" key="6">
    <source>
        <dbReference type="ARBA" id="ARBA00022723"/>
    </source>
</evidence>
<dbReference type="SUPFAM" id="SSF63380">
    <property type="entry name" value="Riboflavin synthase domain-like"/>
    <property type="match status" value="1"/>
</dbReference>
<reference evidence="17" key="1">
    <citation type="journal article" date="2019" name="Int. J. Syst. Evol. Microbiol.">
        <title>The Global Catalogue of Microorganisms (GCM) 10K type strain sequencing project: providing services to taxonomists for standard genome sequencing and annotation.</title>
        <authorList>
            <consortium name="The Broad Institute Genomics Platform"/>
            <consortium name="The Broad Institute Genome Sequencing Center for Infectious Disease"/>
            <person name="Wu L."/>
            <person name="Ma J."/>
        </authorList>
    </citation>
    <scope>NUCLEOTIDE SEQUENCE [LARGE SCALE GENOMIC DNA]</scope>
    <source>
        <strain evidence="17">CGMCC 1.15277</strain>
    </source>
</reference>
<evidence type="ECO:0000313" key="16">
    <source>
        <dbReference type="EMBL" id="MFC6396532.1"/>
    </source>
</evidence>
<keyword evidence="4 14" id="KW-0812">Transmembrane</keyword>